<protein>
    <submittedName>
        <fullName evidence="2">MarR family transcriptional regulator</fullName>
    </submittedName>
</protein>
<comment type="caution">
    <text evidence="2">The sequence shown here is derived from an EMBL/GenBank/DDBJ whole genome shotgun (WGS) entry which is preliminary data.</text>
</comment>
<dbReference type="RefSeq" id="WP_086169782.1">
    <property type="nucleotide sequence ID" value="NZ_MRYD01000065.1"/>
</dbReference>
<organism evidence="2 3">
    <name type="scientific">Streptomyces pharetrae CZA14</name>
    <dbReference type="NCBI Taxonomy" id="1144883"/>
    <lineage>
        <taxon>Bacteria</taxon>
        <taxon>Bacillati</taxon>
        <taxon>Actinomycetota</taxon>
        <taxon>Actinomycetes</taxon>
        <taxon>Kitasatosporales</taxon>
        <taxon>Streptomycetaceae</taxon>
        <taxon>Streptomyces</taxon>
    </lineage>
</organism>
<accession>A0ABX3YJE0</accession>
<dbReference type="InterPro" id="IPR000835">
    <property type="entry name" value="HTH_MarR-typ"/>
</dbReference>
<keyword evidence="3" id="KW-1185">Reference proteome</keyword>
<name>A0ABX3YJE0_9ACTN</name>
<dbReference type="PROSITE" id="PS50995">
    <property type="entry name" value="HTH_MARR_2"/>
    <property type="match status" value="1"/>
</dbReference>
<feature type="domain" description="HTH marR-type" evidence="1">
    <location>
        <begin position="7"/>
        <end position="143"/>
    </location>
</feature>
<dbReference type="InterPro" id="IPR036388">
    <property type="entry name" value="WH-like_DNA-bd_sf"/>
</dbReference>
<dbReference type="PANTHER" id="PTHR33164:SF106">
    <property type="entry name" value="TRANSCRIPTIONAL REGULATORY PROTEIN"/>
    <property type="match status" value="1"/>
</dbReference>
<dbReference type="Gene3D" id="1.10.10.10">
    <property type="entry name" value="Winged helix-like DNA-binding domain superfamily/Winged helix DNA-binding domain"/>
    <property type="match status" value="1"/>
</dbReference>
<dbReference type="InterPro" id="IPR039422">
    <property type="entry name" value="MarR/SlyA-like"/>
</dbReference>
<dbReference type="PANTHER" id="PTHR33164">
    <property type="entry name" value="TRANSCRIPTIONAL REGULATOR, MARR FAMILY"/>
    <property type="match status" value="1"/>
</dbReference>
<proteinExistence type="predicted"/>
<dbReference type="SMART" id="SM00347">
    <property type="entry name" value="HTH_MARR"/>
    <property type="match status" value="1"/>
</dbReference>
<gene>
    <name evidence="2" type="ORF">OQI_14590</name>
</gene>
<dbReference type="SUPFAM" id="SSF46785">
    <property type="entry name" value="Winged helix' DNA-binding domain"/>
    <property type="match status" value="1"/>
</dbReference>
<evidence type="ECO:0000313" key="3">
    <source>
        <dbReference type="Proteomes" id="UP000194266"/>
    </source>
</evidence>
<dbReference type="EMBL" id="MRYD01000065">
    <property type="protein sequence ID" value="OSZ59731.1"/>
    <property type="molecule type" value="Genomic_DNA"/>
</dbReference>
<dbReference type="Proteomes" id="UP000194266">
    <property type="component" value="Unassembled WGS sequence"/>
</dbReference>
<dbReference type="InterPro" id="IPR036390">
    <property type="entry name" value="WH_DNA-bd_sf"/>
</dbReference>
<dbReference type="Pfam" id="PF12802">
    <property type="entry name" value="MarR_2"/>
    <property type="match status" value="1"/>
</dbReference>
<sequence>MNDQSPVMELVHLLRAVTVEFDLLGAEFAARHGLHPTDVRALIHLLDAAREDTPATPGWLGRQMRLNSAGITALIDRLERLELVRRTKDTTDRRRVLLKVEEKATELGWSFFGPVIAEVVAVAEGFDTSELKTVRSFLTAVLRTTQQARST</sequence>
<evidence type="ECO:0000259" key="1">
    <source>
        <dbReference type="PROSITE" id="PS50995"/>
    </source>
</evidence>
<evidence type="ECO:0000313" key="2">
    <source>
        <dbReference type="EMBL" id="OSZ59731.1"/>
    </source>
</evidence>
<reference evidence="2 3" key="1">
    <citation type="submission" date="2016-12" db="EMBL/GenBank/DDBJ databases">
        <title>Genome Mining:The Detection of Biosynthetic Gene Clusters to Aid in the Expression of Curamycin A produced by Streptomyces sp. strain CZA14.</title>
        <authorList>
            <person name="Durrell K.A."/>
            <person name="Kirby B.M."/>
            <person name="Khan W."/>
            <person name="Mthethwa T."/>
            <person name="Le Roes-Hill M."/>
        </authorList>
    </citation>
    <scope>NUCLEOTIDE SEQUENCE [LARGE SCALE GENOMIC DNA]</scope>
    <source>
        <strain evidence="2 3">CZA14</strain>
    </source>
</reference>